<dbReference type="InterPro" id="IPR002713">
    <property type="entry name" value="FF_domain"/>
</dbReference>
<evidence type="ECO:0000256" key="1">
    <source>
        <dbReference type="ARBA" id="ARBA00022468"/>
    </source>
</evidence>
<feature type="region of interest" description="Disordered" evidence="3">
    <location>
        <begin position="1102"/>
        <end position="1122"/>
    </location>
</feature>
<dbReference type="InterPro" id="IPR057284">
    <property type="entry name" value="FF_RHG35_4th"/>
</dbReference>
<dbReference type="InterPro" id="IPR039007">
    <property type="entry name" value="pG1"/>
</dbReference>
<feature type="compositionally biased region" description="Basic residues" evidence="3">
    <location>
        <begin position="1294"/>
        <end position="1312"/>
    </location>
</feature>
<dbReference type="Gene3D" id="3.40.50.300">
    <property type="entry name" value="P-loop containing nucleotide triphosphate hydrolases"/>
    <property type="match status" value="1"/>
</dbReference>
<proteinExistence type="predicted"/>
<dbReference type="GO" id="GO:0005829">
    <property type="term" value="C:cytosol"/>
    <property type="evidence" value="ECO:0007669"/>
    <property type="project" value="TreeGrafter"/>
</dbReference>
<dbReference type="PANTHER" id="PTHR46005">
    <property type="entry name" value="RHO GTPASE-ACTIVATING PROTEIN 190"/>
    <property type="match status" value="1"/>
</dbReference>
<accession>A0A2A3EBP9</accession>
<dbReference type="GO" id="GO:0005096">
    <property type="term" value="F:GTPase activator activity"/>
    <property type="evidence" value="ECO:0007669"/>
    <property type="project" value="UniProtKB-KW"/>
</dbReference>
<feature type="region of interest" description="Disordered" evidence="3">
    <location>
        <begin position="1198"/>
        <end position="1327"/>
    </location>
</feature>
<keyword evidence="1" id="KW-0343">GTPase activation</keyword>
<evidence type="ECO:0000313" key="9">
    <source>
        <dbReference type="Proteomes" id="UP000242457"/>
    </source>
</evidence>
<dbReference type="InterPro" id="IPR036517">
    <property type="entry name" value="FF_domain_sf"/>
</dbReference>
<dbReference type="Pfam" id="PF16512">
    <property type="entry name" value="RhoGAP-FF1"/>
    <property type="match status" value="1"/>
</dbReference>
<evidence type="ECO:0000259" key="6">
    <source>
        <dbReference type="PROSITE" id="PS51852"/>
    </source>
</evidence>
<dbReference type="PROSITE" id="PS51852">
    <property type="entry name" value="PG1"/>
    <property type="match status" value="1"/>
</dbReference>
<protein>
    <submittedName>
        <fullName evidence="8">Rho GTPase-activating protein</fullName>
    </submittedName>
</protein>
<dbReference type="InterPro" id="IPR027417">
    <property type="entry name" value="P-loop_NTPase"/>
</dbReference>
<dbReference type="GO" id="GO:0050770">
    <property type="term" value="P:regulation of axonogenesis"/>
    <property type="evidence" value="ECO:0007669"/>
    <property type="project" value="TreeGrafter"/>
</dbReference>
<dbReference type="PROSITE" id="PS51676">
    <property type="entry name" value="FF"/>
    <property type="match status" value="2"/>
</dbReference>
<dbReference type="Pfam" id="PF00620">
    <property type="entry name" value="RhoGAP"/>
    <property type="match status" value="1"/>
</dbReference>
<dbReference type="CDD" id="cd22207">
    <property type="entry name" value="pseudoGTPaseD_p190RhoGAP"/>
    <property type="match status" value="1"/>
</dbReference>
<dbReference type="InterPro" id="IPR001806">
    <property type="entry name" value="Small_GTPase"/>
</dbReference>
<feature type="domain" description="PG1 pseudoGTPase" evidence="6">
    <location>
        <begin position="596"/>
        <end position="770"/>
    </location>
</feature>
<evidence type="ECO:0000259" key="5">
    <source>
        <dbReference type="PROSITE" id="PS51676"/>
    </source>
</evidence>
<dbReference type="PANTHER" id="PTHR46005:SF4">
    <property type="entry name" value="RHO GTPASE-ACTIVATING PROTEIN 190"/>
    <property type="match status" value="1"/>
</dbReference>
<dbReference type="Proteomes" id="UP000242457">
    <property type="component" value="Unassembled WGS sequence"/>
</dbReference>
<evidence type="ECO:0000313" key="8">
    <source>
        <dbReference type="EMBL" id="PBC29203.1"/>
    </source>
</evidence>
<evidence type="ECO:0000259" key="4">
    <source>
        <dbReference type="PROSITE" id="PS50238"/>
    </source>
</evidence>
<dbReference type="InterPro" id="IPR039006">
    <property type="entry name" value="RhoGAP_pG2"/>
</dbReference>
<feature type="compositionally biased region" description="Polar residues" evidence="3">
    <location>
        <begin position="1315"/>
        <end position="1327"/>
    </location>
</feature>
<dbReference type="Pfam" id="PF00071">
    <property type="entry name" value="Ras"/>
    <property type="match status" value="1"/>
</dbReference>
<dbReference type="SMART" id="SM00173">
    <property type="entry name" value="RAS"/>
    <property type="match status" value="1"/>
</dbReference>
<feature type="compositionally biased region" description="Basic and acidic residues" evidence="3">
    <location>
        <begin position="1388"/>
        <end position="1424"/>
    </location>
</feature>
<dbReference type="SMART" id="SM00324">
    <property type="entry name" value="RhoGAP"/>
    <property type="match status" value="1"/>
</dbReference>
<name>A0A2A3EBP9_APICC</name>
<keyword evidence="2" id="KW-0677">Repeat</keyword>
<dbReference type="Pfam" id="PF19518">
    <property type="entry name" value="RhoGAP_pG1_pG2"/>
    <property type="match status" value="1"/>
</dbReference>
<dbReference type="GO" id="GO:0008361">
    <property type="term" value="P:regulation of cell size"/>
    <property type="evidence" value="ECO:0007669"/>
    <property type="project" value="TreeGrafter"/>
</dbReference>
<dbReference type="SUPFAM" id="SSF48350">
    <property type="entry name" value="GTPase activation domain, GAP"/>
    <property type="match status" value="1"/>
</dbReference>
<dbReference type="Gene3D" id="1.10.10.440">
    <property type="entry name" value="FF domain"/>
    <property type="match status" value="2"/>
</dbReference>
<feature type="domain" description="FF" evidence="5">
    <location>
        <begin position="485"/>
        <end position="553"/>
    </location>
</feature>
<dbReference type="Pfam" id="PF23083">
    <property type="entry name" value="FF_RHG35_4th"/>
    <property type="match status" value="1"/>
</dbReference>
<dbReference type="GO" id="GO:0003924">
    <property type="term" value="F:GTPase activity"/>
    <property type="evidence" value="ECO:0007669"/>
    <property type="project" value="InterPro"/>
</dbReference>
<dbReference type="SUPFAM" id="SSF81698">
    <property type="entry name" value="FF domain"/>
    <property type="match status" value="1"/>
</dbReference>
<organism evidence="8 9">
    <name type="scientific">Apis cerana cerana</name>
    <name type="common">Oriental honeybee</name>
    <dbReference type="NCBI Taxonomy" id="94128"/>
    <lineage>
        <taxon>Eukaryota</taxon>
        <taxon>Metazoa</taxon>
        <taxon>Ecdysozoa</taxon>
        <taxon>Arthropoda</taxon>
        <taxon>Hexapoda</taxon>
        <taxon>Insecta</taxon>
        <taxon>Pterygota</taxon>
        <taxon>Neoptera</taxon>
        <taxon>Endopterygota</taxon>
        <taxon>Hymenoptera</taxon>
        <taxon>Apocrita</taxon>
        <taxon>Aculeata</taxon>
        <taxon>Apoidea</taxon>
        <taxon>Anthophila</taxon>
        <taxon>Apidae</taxon>
        <taxon>Apis</taxon>
    </lineage>
</organism>
<dbReference type="STRING" id="94128.A0A2A3EBP9"/>
<dbReference type="GO" id="GO:0005525">
    <property type="term" value="F:GTP binding"/>
    <property type="evidence" value="ECO:0007669"/>
    <property type="project" value="InterPro"/>
</dbReference>
<feature type="region of interest" description="Disordered" evidence="3">
    <location>
        <begin position="1379"/>
        <end position="1436"/>
    </location>
</feature>
<feature type="domain" description="PG2 pseudoGTPase" evidence="7">
    <location>
        <begin position="787"/>
        <end position="962"/>
    </location>
</feature>
<dbReference type="InterPro" id="IPR008936">
    <property type="entry name" value="Rho_GTPase_activation_prot"/>
</dbReference>
<dbReference type="InterPro" id="IPR045786">
    <property type="entry name" value="RhoGAP_pG1_pG2"/>
</dbReference>
<feature type="compositionally biased region" description="Basic and acidic residues" evidence="3">
    <location>
        <begin position="1265"/>
        <end position="1279"/>
    </location>
</feature>
<feature type="domain" description="Rho-GAP" evidence="4">
    <location>
        <begin position="1433"/>
        <end position="1644"/>
    </location>
</feature>
<dbReference type="EMBL" id="KZ288291">
    <property type="protein sequence ID" value="PBC29203.1"/>
    <property type="molecule type" value="Genomic_DNA"/>
</dbReference>
<sequence length="1653" mass="188635">MARKSDNIKTINVAIVGLSGTEKDKGQVGVGKSCLCNRFMRSLNDDYNVDHISVLSQSDFSGRVVNNDHFLYWGEVTKTAEDGTEYQFQVIEHTEFIDDASFQPFKGGKMEPYAKRCAATKITSAEKLMYICKNQLGIEKEYEQKVLPDGKLNIDGFLCVFDVSVVPNRSIEKQVEIVANILNNLMKTKKPIVLVTTKNDDANEQYVKEAEKLVMRKEYKGSILIIETSAHENINIDLAFMILAQLIDKTKMRSKVIPFAEAARARKELLDASTESLQRLIRIHVTDYRALWSQASKKLAQHKEFSTFVELFGIDATQRLFRRHIKKLKDEQVAKKIQGYLDMLPDILHEICPDITNLINEEWSAVQQYIKEHPDFHQYFYECPEDIPWIDCDFGENNGTKIPYDVLETPEAETVFKNHINVLQQEQRRLEWKKQFKQLLEETGYVTPGKHLSEVRVLFMGRECFEALSHHDCQEIYDQHQKEIIEKAKHNFQELLLEHADLFYHFKSIAPSGTITQDDIKEITDALVDDFRYKALDRLDQDRKLMLFQHLGFVHCPIREHCPAYPNCMDALIERILGTKAHRPSSWNHSSQWQLTSDNNQLNLVILGSNGLGEEFAREIRAQTEDDEVEIDCQLYTLGYRIIDGDVGLPHNSFTTSDFMPHGSFCIYANEDSFEYIRSSLEKTLLSNLEQEDRLPFQGLPIVIMFVPESTIDEMEAIRLRKEGQNLADSLQCPFIDVCIEDLEQDKRFPTLLVKDALQQLIQSINHRAGFLNIYQSVIECLEPDIRIIMCMFCGDPYSVENVLGPLLNHQCCFLSGDRSIVLETFLGESKRRVEVIISSFHGANAFRDELVHGFILVYSTKRKASLATLNAFSMNIPNLPIQIMAVTDTGGANAFFSNDLSHLLITEGNAIADKLQAHFMTSASSCQQKKVFIREISTCVVFIAAAFYTPFFKEVWEKKPEIEQAFNMEEPGNLNDSGEGTLEYSALHPMPPPRHESYHLQTPDDGMSVTFRSGSESYEQLTPDGDLGDTGLNEQFADNRATPSDDSDIYSQVDFYREERERDLLKPGDITNKLSGWVKDTFMPQDGVTNSYSHRAFTTGRRHISQAKPRPKGNSQTLKQPGKINLKDFSNVTDAIARMTVGEKDEHGSKISMGHAPLATPELDLGSEYAQVKDVVQSLYPYDGDYMYASVQDSVGNNKSKLRHRREKGQPSYSDSDSEWSKANKKPPSHKRIRKKRTPIFVASPKVPSSMGSGDGIGLNYNVKEVKLRVNPTERESSETNSSESSDPEHTSRLRAKHNKHTTAAISRRKFGNSLPQQHPTSNKEIFSASCNKTVTLYFGNISDESSLDVSSPREINSPSVNILFRFNILNKVKDGDKLNRKKDKQKAKEDEKLEKRRQKEEKLKKHAEKEKEREKKKQEKTKQTKGPSSTLSLSQVQQPLIEDFAQSETNRIPLFLEKCVQFIEDEGLDSEGIYRVPGNRAHVELLFQKFEEDGNVDIHSLDIPVNAVATALKDFFSKRLPPLIDKERMSELEDISGARGISKPMSATCMNMEDRSCRLLALRLMLNKLKPVNFDVLKFIFHHFVKVAENCKLNSMDSKNLAICWWPTLLPIEFNDLGRFEAMRPYLEDVVQTMIDQYPFLFCGEEAIVMV</sequence>
<feature type="compositionally biased region" description="Basic residues" evidence="3">
    <location>
        <begin position="1102"/>
        <end position="1112"/>
    </location>
</feature>
<reference evidence="8 9" key="1">
    <citation type="submission" date="2014-07" db="EMBL/GenBank/DDBJ databases">
        <title>Genomic and transcriptomic analysis on Apis cerana provide comprehensive insights into honey bee biology.</title>
        <authorList>
            <person name="Diao Q."/>
            <person name="Sun L."/>
            <person name="Zheng H."/>
            <person name="Zheng H."/>
            <person name="Xu S."/>
            <person name="Wang S."/>
            <person name="Zeng Z."/>
            <person name="Hu F."/>
            <person name="Su S."/>
            <person name="Wu J."/>
        </authorList>
    </citation>
    <scope>NUCLEOTIDE SEQUENCE [LARGE SCALE GENOMIC DNA]</scope>
    <source>
        <tissue evidence="8">Pupae without intestine</tissue>
    </source>
</reference>
<evidence type="ECO:0000256" key="2">
    <source>
        <dbReference type="ARBA" id="ARBA00022737"/>
    </source>
</evidence>
<feature type="domain" description="FF" evidence="5">
    <location>
        <begin position="429"/>
        <end position="483"/>
    </location>
</feature>
<feature type="compositionally biased region" description="Basic residues" evidence="3">
    <location>
        <begin position="1224"/>
        <end position="1239"/>
    </location>
</feature>
<evidence type="ECO:0000256" key="3">
    <source>
        <dbReference type="SAM" id="MobiDB-lite"/>
    </source>
</evidence>
<dbReference type="PROSITE" id="PS51853">
    <property type="entry name" value="PG2"/>
    <property type="match status" value="1"/>
</dbReference>
<dbReference type="SUPFAM" id="SSF52540">
    <property type="entry name" value="P-loop containing nucleoside triphosphate hydrolases"/>
    <property type="match status" value="1"/>
</dbReference>
<dbReference type="PROSITE" id="PS50238">
    <property type="entry name" value="RHOGAP"/>
    <property type="match status" value="1"/>
</dbReference>
<dbReference type="InterPro" id="IPR051978">
    <property type="entry name" value="Rho-GAP_domain"/>
</dbReference>
<dbReference type="InterPro" id="IPR000198">
    <property type="entry name" value="RhoGAP_dom"/>
</dbReference>
<dbReference type="GO" id="GO:0007266">
    <property type="term" value="P:Rho protein signal transduction"/>
    <property type="evidence" value="ECO:0007669"/>
    <property type="project" value="TreeGrafter"/>
</dbReference>
<keyword evidence="9" id="KW-1185">Reference proteome</keyword>
<dbReference type="Gene3D" id="1.10.555.10">
    <property type="entry name" value="Rho GTPase activation protein"/>
    <property type="match status" value="1"/>
</dbReference>
<dbReference type="InterPro" id="IPR032835">
    <property type="entry name" value="RhoGAP-FF1"/>
</dbReference>
<gene>
    <name evidence="8" type="ORF">APICC_00206</name>
</gene>
<dbReference type="OrthoDB" id="9994905at2759"/>
<evidence type="ECO:0000259" key="7">
    <source>
        <dbReference type="PROSITE" id="PS51853"/>
    </source>
</evidence>